<feature type="signal peptide" evidence="1">
    <location>
        <begin position="1"/>
        <end position="15"/>
    </location>
</feature>
<proteinExistence type="predicted"/>
<dbReference type="AlphaFoldDB" id="A0A136IUA1"/>
<keyword evidence="1" id="KW-0732">Signal</keyword>
<evidence type="ECO:0000313" key="2">
    <source>
        <dbReference type="EMBL" id="KXJ88478.1"/>
    </source>
</evidence>
<dbReference type="PANTHER" id="PTHR42047:SF1">
    <property type="entry name" value="PROTEIN, PUTATIVE (AFU_ORTHOLOGUE AFUA_6G03560)-RELATED"/>
    <property type="match status" value="1"/>
</dbReference>
<protein>
    <submittedName>
        <fullName evidence="2">Uncharacterized protein</fullName>
    </submittedName>
</protein>
<dbReference type="Proteomes" id="UP000070501">
    <property type="component" value="Unassembled WGS sequence"/>
</dbReference>
<feature type="chain" id="PRO_5012836720" evidence="1">
    <location>
        <begin position="16"/>
        <end position="195"/>
    </location>
</feature>
<sequence>MKVTALLHSAAVAAATSFTLSAYAPGTEVDGAVLNAAASAFYTGISGPATYCPIDTGCPEIGGTVVYDGLTAMAVMVPGGQAIYVNPSGQVKYTVAHSAYMPLGSYVGGWFNQTVVWDCAPPAQVLNFMATTTGDGSPAISGIALCPDVSEWLSGTGASYQLYAKVPGFALQDCVDIVGLKVHESPAELGAWQYL</sequence>
<keyword evidence="3" id="KW-1185">Reference proteome</keyword>
<evidence type="ECO:0000313" key="3">
    <source>
        <dbReference type="Proteomes" id="UP000070501"/>
    </source>
</evidence>
<gene>
    <name evidence="2" type="ORF">Micbo1qcDRAFT_178100</name>
</gene>
<accession>A0A136IUA1</accession>
<organism evidence="2 3">
    <name type="scientific">Microdochium bolleyi</name>
    <dbReference type="NCBI Taxonomy" id="196109"/>
    <lineage>
        <taxon>Eukaryota</taxon>
        <taxon>Fungi</taxon>
        <taxon>Dikarya</taxon>
        <taxon>Ascomycota</taxon>
        <taxon>Pezizomycotina</taxon>
        <taxon>Sordariomycetes</taxon>
        <taxon>Xylariomycetidae</taxon>
        <taxon>Xylariales</taxon>
        <taxon>Microdochiaceae</taxon>
        <taxon>Microdochium</taxon>
    </lineage>
</organism>
<dbReference type="OrthoDB" id="5430620at2759"/>
<dbReference type="PANTHER" id="PTHR42047">
    <property type="entry name" value="PROTEIN, PUTATIVE (AFU_ORTHOLOGUE AFUA_6G03560)-RELATED"/>
    <property type="match status" value="1"/>
</dbReference>
<dbReference type="EMBL" id="KQ964258">
    <property type="protein sequence ID" value="KXJ88478.1"/>
    <property type="molecule type" value="Genomic_DNA"/>
</dbReference>
<reference evidence="3" key="1">
    <citation type="submission" date="2016-02" db="EMBL/GenBank/DDBJ databases">
        <title>Draft genome sequence of Microdochium bolleyi, a fungal endophyte of beachgrass.</title>
        <authorList>
            <consortium name="DOE Joint Genome Institute"/>
            <person name="David A.S."/>
            <person name="May G."/>
            <person name="Haridas S."/>
            <person name="Lim J."/>
            <person name="Wang M."/>
            <person name="Labutti K."/>
            <person name="Lipzen A."/>
            <person name="Barry K."/>
            <person name="Grigoriev I.V."/>
        </authorList>
    </citation>
    <scope>NUCLEOTIDE SEQUENCE [LARGE SCALE GENOMIC DNA]</scope>
    <source>
        <strain evidence="3">J235TASD1</strain>
    </source>
</reference>
<dbReference type="InParanoid" id="A0A136IUA1"/>
<name>A0A136IUA1_9PEZI</name>
<evidence type="ECO:0000256" key="1">
    <source>
        <dbReference type="SAM" id="SignalP"/>
    </source>
</evidence>
<dbReference type="InterPro" id="IPR052820">
    <property type="entry name" value="PhiA_domain"/>
</dbReference>